<gene>
    <name evidence="1" type="ORF">DXB72_08990</name>
</gene>
<dbReference type="RefSeq" id="WP_117690411.1">
    <property type="nucleotide sequence ID" value="NZ_QSUE01000003.1"/>
</dbReference>
<accession>A0A3E5AMC9</accession>
<dbReference type="Pfam" id="PF16431">
    <property type="entry name" value="DUF5028"/>
    <property type="match status" value="1"/>
</dbReference>
<comment type="caution">
    <text evidence="1">The sequence shown here is derived from an EMBL/GenBank/DDBJ whole genome shotgun (WGS) entry which is preliminary data.</text>
</comment>
<reference evidence="1 2" key="1">
    <citation type="submission" date="2018-08" db="EMBL/GenBank/DDBJ databases">
        <title>A genome reference for cultivated species of the human gut microbiota.</title>
        <authorList>
            <person name="Zou Y."/>
            <person name="Xue W."/>
            <person name="Luo G."/>
        </authorList>
    </citation>
    <scope>NUCLEOTIDE SEQUENCE [LARGE SCALE GENOMIC DNA]</scope>
    <source>
        <strain evidence="1 2">OM05-6AA</strain>
    </source>
</reference>
<evidence type="ECO:0000313" key="1">
    <source>
        <dbReference type="EMBL" id="RGN22673.1"/>
    </source>
</evidence>
<evidence type="ECO:0000313" key="2">
    <source>
        <dbReference type="Proteomes" id="UP000260970"/>
    </source>
</evidence>
<protein>
    <submittedName>
        <fullName evidence="1">DUF5028 domain-containing protein</fullName>
    </submittedName>
</protein>
<sequence length="197" mass="22633">MRVRKRVLIICGLILLILYTARVIVVNKNADRVPVYIYDVGETVDFGNDYVDTVEECIDGYAVQVLGYEVVDTRELYERYNMGQADEATVKNTPFYCLLKVRIYNKDCDLGEEGGLMLDRYSLMGDNYMALVSENVFCTMYPDMPRTSFSLRKGTSMEFELPYPITRTEGCTKEDMQKKAPMLEISEFPNRKLLKAG</sequence>
<dbReference type="AlphaFoldDB" id="A0A3E5AMC9"/>
<name>A0A3E5AMC9_9FIRM</name>
<dbReference type="InterPro" id="IPR032209">
    <property type="entry name" value="DUF5028"/>
</dbReference>
<dbReference type="EMBL" id="QSUG01000008">
    <property type="protein sequence ID" value="RGN22673.1"/>
    <property type="molecule type" value="Genomic_DNA"/>
</dbReference>
<proteinExistence type="predicted"/>
<dbReference type="Proteomes" id="UP000260970">
    <property type="component" value="Unassembled WGS sequence"/>
</dbReference>
<organism evidence="1 2">
    <name type="scientific">Agathobacter rectalis</name>
    <dbReference type="NCBI Taxonomy" id="39491"/>
    <lineage>
        <taxon>Bacteria</taxon>
        <taxon>Bacillati</taxon>
        <taxon>Bacillota</taxon>
        <taxon>Clostridia</taxon>
        <taxon>Lachnospirales</taxon>
        <taxon>Lachnospiraceae</taxon>
        <taxon>Agathobacter</taxon>
    </lineage>
</organism>